<dbReference type="InterPro" id="IPR025324">
    <property type="entry name" value="DUF4230"/>
</dbReference>
<keyword evidence="1" id="KW-1133">Transmembrane helix</keyword>
<feature type="transmembrane region" description="Helical" evidence="1">
    <location>
        <begin position="7"/>
        <end position="24"/>
    </location>
</feature>
<accession>A0A5R9E0B9</accession>
<reference evidence="2 3" key="1">
    <citation type="submission" date="2019-05" db="EMBL/GenBank/DDBJ databases">
        <title>The metagenome of a microbial culture collection derived from dairy environment covers the genomic content of the human microbiome.</title>
        <authorList>
            <person name="Roder T."/>
            <person name="Wuthrich D."/>
            <person name="Sattari Z."/>
            <person name="Von Ah U."/>
            <person name="Bar C."/>
            <person name="Ronchi F."/>
            <person name="Macpherson A.J."/>
            <person name="Ganal-Vonarburg S.C."/>
            <person name="Bruggmann R."/>
            <person name="Vergeres G."/>
        </authorList>
    </citation>
    <scope>NUCLEOTIDE SEQUENCE [LARGE SCALE GENOMIC DNA]</scope>
    <source>
        <strain evidence="2 3">FAM 24227</strain>
    </source>
</reference>
<dbReference type="RefSeq" id="WP_138404459.1">
    <property type="nucleotide sequence ID" value="NZ_VBSP01000016.1"/>
</dbReference>
<keyword evidence="1" id="KW-0812">Transmembrane</keyword>
<gene>
    <name evidence="2" type="ORF">FEZ33_05785</name>
</gene>
<name>A0A5R9E0B9_9LACT</name>
<sequence>MKNIASILKFLVFLLVIGGAIFFLRPKPDITPQFVTNDIEATISDIGELATSEYRYTISQTAKKDDVKLIGISIPFTSSHVLYSYQGVIKAGIQFGEITIHVNETDKTVFVELPETEILSEEVFQDSLIVYDESYSPFNTFTFSDMNLSVADLKDTAKKDAVKNGLLDAARENAITILNSTVNSFYDTDEYTVEYH</sequence>
<proteinExistence type="predicted"/>
<evidence type="ECO:0000256" key="1">
    <source>
        <dbReference type="SAM" id="Phobius"/>
    </source>
</evidence>
<dbReference type="Proteomes" id="UP000306420">
    <property type="component" value="Unassembled WGS sequence"/>
</dbReference>
<dbReference type="OrthoDB" id="359931at2"/>
<evidence type="ECO:0000313" key="3">
    <source>
        <dbReference type="Proteomes" id="UP000306420"/>
    </source>
</evidence>
<protein>
    <submittedName>
        <fullName evidence="2">DUF4230 domain-containing protein</fullName>
    </submittedName>
</protein>
<comment type="caution">
    <text evidence="2">The sequence shown here is derived from an EMBL/GenBank/DDBJ whole genome shotgun (WGS) entry which is preliminary data.</text>
</comment>
<organism evidence="2 3">
    <name type="scientific">Ruoffia tabacinasalis</name>
    <dbReference type="NCBI Taxonomy" id="87458"/>
    <lineage>
        <taxon>Bacteria</taxon>
        <taxon>Bacillati</taxon>
        <taxon>Bacillota</taxon>
        <taxon>Bacilli</taxon>
        <taxon>Lactobacillales</taxon>
        <taxon>Aerococcaceae</taxon>
        <taxon>Ruoffia</taxon>
    </lineage>
</organism>
<dbReference type="EMBL" id="VBSP01000016">
    <property type="protein sequence ID" value="TLQ41475.1"/>
    <property type="molecule type" value="Genomic_DNA"/>
</dbReference>
<dbReference type="AlphaFoldDB" id="A0A5R9E0B9"/>
<keyword evidence="1" id="KW-0472">Membrane</keyword>
<evidence type="ECO:0000313" key="2">
    <source>
        <dbReference type="EMBL" id="TLQ41475.1"/>
    </source>
</evidence>
<dbReference type="Pfam" id="PF14014">
    <property type="entry name" value="DUF4230"/>
    <property type="match status" value="1"/>
</dbReference>